<dbReference type="Proteomes" id="UP000269396">
    <property type="component" value="Unassembled WGS sequence"/>
</dbReference>
<evidence type="ECO:0000313" key="3">
    <source>
        <dbReference type="Proteomes" id="UP000269396"/>
    </source>
</evidence>
<name>A0A183NPL7_9TREM</name>
<sequence length="141" mass="16327">MTEKNSNSSNNIVGSFLESNHHDPEIGHAHDLKKLGEYIRCILPDNSKGIQVKKLVSTDKRTDDSVKYRPYKLLKVILGPETQRDLLLSRTRSHGNFDIRVRPDMSLEDRIERKRALAGLETRRQNGEENLRLVSFRIFRS</sequence>
<dbReference type="AlphaFoldDB" id="A0A183NPL7"/>
<dbReference type="EMBL" id="UZAL01009531">
    <property type="protein sequence ID" value="VDP02161.1"/>
    <property type="molecule type" value="Genomic_DNA"/>
</dbReference>
<proteinExistence type="predicted"/>
<reference evidence="2 3" key="1">
    <citation type="submission" date="2018-11" db="EMBL/GenBank/DDBJ databases">
        <authorList>
            <consortium name="Pathogen Informatics"/>
        </authorList>
    </citation>
    <scope>NUCLEOTIDE SEQUENCE [LARGE SCALE GENOMIC DNA]</scope>
    <source>
        <strain>Denwood</strain>
        <strain evidence="3">Zambia</strain>
    </source>
</reference>
<organism evidence="2 3">
    <name type="scientific">Schistosoma mattheei</name>
    <dbReference type="NCBI Taxonomy" id="31246"/>
    <lineage>
        <taxon>Eukaryota</taxon>
        <taxon>Metazoa</taxon>
        <taxon>Spiralia</taxon>
        <taxon>Lophotrochozoa</taxon>
        <taxon>Platyhelminthes</taxon>
        <taxon>Trematoda</taxon>
        <taxon>Digenea</taxon>
        <taxon>Strigeidida</taxon>
        <taxon>Schistosomatoidea</taxon>
        <taxon>Schistosomatidae</taxon>
        <taxon>Schistosoma</taxon>
    </lineage>
</organism>
<protein>
    <submittedName>
        <fullName evidence="2">Uncharacterized protein</fullName>
    </submittedName>
</protein>
<gene>
    <name evidence="2" type="ORF">SMTD_LOCUS4053</name>
</gene>
<feature type="region of interest" description="Disordered" evidence="1">
    <location>
        <begin position="1"/>
        <end position="20"/>
    </location>
</feature>
<evidence type="ECO:0000256" key="1">
    <source>
        <dbReference type="SAM" id="MobiDB-lite"/>
    </source>
</evidence>
<feature type="compositionally biased region" description="Polar residues" evidence="1">
    <location>
        <begin position="1"/>
        <end position="13"/>
    </location>
</feature>
<keyword evidence="3" id="KW-1185">Reference proteome</keyword>
<evidence type="ECO:0000313" key="2">
    <source>
        <dbReference type="EMBL" id="VDP02161.1"/>
    </source>
</evidence>
<accession>A0A183NPL7</accession>